<evidence type="ECO:0000313" key="2">
    <source>
        <dbReference type="Proteomes" id="UP001576708"/>
    </source>
</evidence>
<gene>
    <name evidence="1" type="ORF">ACE02W_07280</name>
</gene>
<reference evidence="1 2" key="1">
    <citation type="submission" date="2024-09" db="EMBL/GenBank/DDBJ databases">
        <authorList>
            <person name="Zhang Y."/>
        </authorList>
    </citation>
    <scope>NUCLEOTIDE SEQUENCE [LARGE SCALE GENOMIC DNA]</scope>
    <source>
        <strain evidence="1 2">ZJ318</strain>
    </source>
</reference>
<evidence type="ECO:0000313" key="1">
    <source>
        <dbReference type="EMBL" id="MFB2619597.1"/>
    </source>
</evidence>
<accession>A0ABV4VH31</accession>
<dbReference type="EMBL" id="JBHFGU010000002">
    <property type="protein sequence ID" value="MFB2619597.1"/>
    <property type="molecule type" value="Genomic_DNA"/>
</dbReference>
<protein>
    <recommendedName>
        <fullName evidence="3">HNH endonuclease 5 domain-containing protein</fullName>
    </recommendedName>
</protein>
<keyword evidence="2" id="KW-1185">Reference proteome</keyword>
<comment type="caution">
    <text evidence="1">The sequence shown here is derived from an EMBL/GenBank/DDBJ whole genome shotgun (WGS) entry which is preliminary data.</text>
</comment>
<organism evidence="1 2">
    <name type="scientific">Shewanella mangrovisoli</name>
    <dbReference type="NCBI Taxonomy" id="2864211"/>
    <lineage>
        <taxon>Bacteria</taxon>
        <taxon>Pseudomonadati</taxon>
        <taxon>Pseudomonadota</taxon>
        <taxon>Gammaproteobacteria</taxon>
        <taxon>Alteromonadales</taxon>
        <taxon>Shewanellaceae</taxon>
        <taxon>Shewanella</taxon>
    </lineage>
</organism>
<proteinExistence type="predicted"/>
<sequence length="433" mass="50695">MKTFWFMLLSGKSSFSLNVSCDNEDDLPELVVELLKCFGGYFVPITHEFKIDVFIRNTQKLRAKVVEYVERYKDNCPQVNKYNDFLNKLKDGDFFCLLTDCKSIGQKEQFEIDAKLFALNNPYIEPEVALEHVNELFGDFFYKYSIVSIHPGKKIKVGEPLKSKRICRFCKGSESSGVFFKHEAHAISESLGNKNIILNEECDTCNRDFSKTIEMDVDLWFKMHTAFFKVKTKGNKVPVIKGKNFSFRVNSFNDDSDFILTHSPDDLSVGDAFPKELSLEFNQGIVIQNVYKAFVKFSMSVISSSKIHLFEKTIEWLKGEGFVDALPLIAVLSTYDNFTKIPELYVYLRNDDDNNFPLAFGEFHYTHLRYVFIIPVFCFSEKEFIEKNEYNTFWRFLKHYEKYDNWSFQDFSNKERTQFVINMKLEVNSDVHQ</sequence>
<name>A0ABV4VH31_9GAMM</name>
<dbReference type="RefSeq" id="WP_342201205.1">
    <property type="nucleotide sequence ID" value="NZ_JBCATE010000002.1"/>
</dbReference>
<evidence type="ECO:0008006" key="3">
    <source>
        <dbReference type="Google" id="ProtNLM"/>
    </source>
</evidence>
<dbReference type="Proteomes" id="UP001576708">
    <property type="component" value="Unassembled WGS sequence"/>
</dbReference>